<reference evidence="3 4" key="1">
    <citation type="submission" date="2020-04" db="EMBL/GenBank/DDBJ databases">
        <title>MicrobeNet Type strains.</title>
        <authorList>
            <person name="Nicholson A.C."/>
        </authorList>
    </citation>
    <scope>NUCLEOTIDE SEQUENCE [LARGE SCALE GENOMIC DNA]</scope>
    <source>
        <strain evidence="3 4">JCM 3332</strain>
    </source>
</reference>
<dbReference type="InterPro" id="IPR039375">
    <property type="entry name" value="NodN-like"/>
</dbReference>
<protein>
    <submittedName>
        <fullName evidence="3">MaoC family dehydratase</fullName>
    </submittedName>
</protein>
<accession>A0A846YTP2</accession>
<dbReference type="SUPFAM" id="SSF54637">
    <property type="entry name" value="Thioesterase/thiol ester dehydrase-isomerase"/>
    <property type="match status" value="1"/>
</dbReference>
<dbReference type="AlphaFoldDB" id="A0A846YTP2"/>
<dbReference type="PANTHER" id="PTHR42993:SF1">
    <property type="entry name" value="MAOC-LIKE DEHYDRATASE DOMAIN-CONTAINING PROTEIN"/>
    <property type="match status" value="1"/>
</dbReference>
<dbReference type="Pfam" id="PF01575">
    <property type="entry name" value="MaoC_dehydratas"/>
    <property type="match status" value="1"/>
</dbReference>
<dbReference type="CDD" id="cd03450">
    <property type="entry name" value="NodN"/>
    <property type="match status" value="1"/>
</dbReference>
<keyword evidence="4" id="KW-1185">Reference proteome</keyword>
<evidence type="ECO:0000313" key="4">
    <source>
        <dbReference type="Proteomes" id="UP000570678"/>
    </source>
</evidence>
<dbReference type="Proteomes" id="UP000570678">
    <property type="component" value="Unassembled WGS sequence"/>
</dbReference>
<dbReference type="PANTHER" id="PTHR42993">
    <property type="entry name" value="MAOC-LIKE DEHYDRATASE DOMAIN-CONTAINING PROTEIN"/>
    <property type="match status" value="1"/>
</dbReference>
<comment type="similarity">
    <text evidence="1">Belongs to the enoyl-CoA hydratase/isomerase family.</text>
</comment>
<evidence type="ECO:0000256" key="1">
    <source>
        <dbReference type="ARBA" id="ARBA00005254"/>
    </source>
</evidence>
<evidence type="ECO:0000259" key="2">
    <source>
        <dbReference type="Pfam" id="PF01575"/>
    </source>
</evidence>
<dbReference type="InterPro" id="IPR002539">
    <property type="entry name" value="MaoC-like_dom"/>
</dbReference>
<name>A0A846YTP2_9NOCA</name>
<organism evidence="3 4">
    <name type="scientific">Nocardia flavorosea</name>
    <dbReference type="NCBI Taxonomy" id="53429"/>
    <lineage>
        <taxon>Bacteria</taxon>
        <taxon>Bacillati</taxon>
        <taxon>Actinomycetota</taxon>
        <taxon>Actinomycetes</taxon>
        <taxon>Mycobacteriales</taxon>
        <taxon>Nocardiaceae</taxon>
        <taxon>Nocardia</taxon>
    </lineage>
</organism>
<evidence type="ECO:0000313" key="3">
    <source>
        <dbReference type="EMBL" id="NKY61021.1"/>
    </source>
</evidence>
<dbReference type="InterPro" id="IPR029069">
    <property type="entry name" value="HotDog_dom_sf"/>
</dbReference>
<sequence>MDDANGPVVFTDLEQIRDSVGKHLGHSAWLTIEQSRIDQFADATGDLQWIHVDAKRAAEGPFGTTIAHGWLTASLLPVLTGQIYRVQAKMAINYGVNKLRFVSPVKVGAQVRAGSTLVDVTEHGPAVQLTVQTEIEIAGGEKPALVVESLGRYYL</sequence>
<dbReference type="Gene3D" id="3.10.129.10">
    <property type="entry name" value="Hotdog Thioesterase"/>
    <property type="match status" value="1"/>
</dbReference>
<comment type="caution">
    <text evidence="3">The sequence shown here is derived from an EMBL/GenBank/DDBJ whole genome shotgun (WGS) entry which is preliminary data.</text>
</comment>
<gene>
    <name evidence="3" type="ORF">HGA15_33785</name>
</gene>
<dbReference type="EMBL" id="JAAXOT010000037">
    <property type="protein sequence ID" value="NKY61021.1"/>
    <property type="molecule type" value="Genomic_DNA"/>
</dbReference>
<proteinExistence type="inferred from homology"/>
<feature type="domain" description="MaoC-like" evidence="2">
    <location>
        <begin position="19"/>
        <end position="131"/>
    </location>
</feature>